<organism evidence="1 2">
    <name type="scientific">Rathayibacter rathayi</name>
    <name type="common">Corynebacterium rathayi</name>
    <dbReference type="NCBI Taxonomy" id="33887"/>
    <lineage>
        <taxon>Bacteria</taxon>
        <taxon>Bacillati</taxon>
        <taxon>Actinomycetota</taxon>
        <taxon>Actinomycetes</taxon>
        <taxon>Micrococcales</taxon>
        <taxon>Microbacteriaceae</taxon>
        <taxon>Rathayibacter</taxon>
    </lineage>
</organism>
<keyword evidence="2" id="KW-1185">Reference proteome</keyword>
<dbReference type="Proteomes" id="UP000239698">
    <property type="component" value="Unassembled WGS sequence"/>
</dbReference>
<evidence type="ECO:0000313" key="1">
    <source>
        <dbReference type="EMBL" id="PPH78818.1"/>
    </source>
</evidence>
<protein>
    <submittedName>
        <fullName evidence="1">Uncharacterized protein</fullName>
    </submittedName>
</protein>
<comment type="caution">
    <text evidence="1">The sequence shown here is derived from an EMBL/GenBank/DDBJ whole genome shotgun (WGS) entry which is preliminary data.</text>
</comment>
<sequence>MYSDMAKCFVEEGQDWVHIADLHETMSQRWHLRYHEPETELILMACSRSTCARDHLRVSTLKDALCAWPLPHSECSLPPCSCRPQRKYY</sequence>
<proteinExistence type="predicted"/>
<dbReference type="EMBL" id="PSVT01000005">
    <property type="protein sequence ID" value="PPH78818.1"/>
    <property type="molecule type" value="Genomic_DNA"/>
</dbReference>
<name>A0ABX5AE90_RATRA</name>
<accession>A0ABX5AE90</accession>
<evidence type="ECO:0000313" key="2">
    <source>
        <dbReference type="Proteomes" id="UP000239698"/>
    </source>
</evidence>
<gene>
    <name evidence="1" type="ORF">C5C40_04680</name>
</gene>
<reference evidence="1 2" key="1">
    <citation type="submission" date="2018-02" db="EMBL/GenBank/DDBJ databases">
        <title>Bacteriophage NCPPB3778 and a type I-E CRISPR drive the evolution of the US Biological Select Agent, Rathayibacter toxicus.</title>
        <authorList>
            <person name="Davis E.W.II."/>
            <person name="Tabima J.F."/>
            <person name="Weisberg A.J."/>
            <person name="Lopes L.D."/>
            <person name="Wiseman M.S."/>
            <person name="Wiseman M.S."/>
            <person name="Pupko T."/>
            <person name="Belcher M.S."/>
            <person name="Sechler A.J."/>
            <person name="Tancos M.A."/>
            <person name="Schroeder B.K."/>
            <person name="Murray T.D."/>
            <person name="Luster D.G."/>
            <person name="Schneider W.L."/>
            <person name="Rogers E."/>
            <person name="Andreote F.D."/>
            <person name="Grunwald N.J."/>
            <person name="Putnam M.L."/>
            <person name="Chang J.H."/>
        </authorList>
    </citation>
    <scope>NUCLEOTIDE SEQUENCE [LARGE SCALE GENOMIC DNA]</scope>
    <source>
        <strain evidence="1 2">AY1D6</strain>
    </source>
</reference>